<feature type="region of interest" description="Disordered" evidence="2">
    <location>
        <begin position="3976"/>
        <end position="4006"/>
    </location>
</feature>
<comment type="caution">
    <text evidence="6">The sequence shown here is derived from an EMBL/GenBank/DDBJ whole genome shotgun (WGS) entry which is preliminary data.</text>
</comment>
<evidence type="ECO:0000256" key="3">
    <source>
        <dbReference type="SAM" id="Phobius"/>
    </source>
</evidence>
<keyword evidence="3" id="KW-0812">Transmembrane</keyword>
<dbReference type="Proteomes" id="UP000789595">
    <property type="component" value="Unassembled WGS sequence"/>
</dbReference>
<feature type="transmembrane region" description="Helical" evidence="3">
    <location>
        <begin position="3611"/>
        <end position="3642"/>
    </location>
</feature>
<feature type="compositionally biased region" description="Pro residues" evidence="2">
    <location>
        <begin position="511"/>
        <end position="524"/>
    </location>
</feature>
<dbReference type="Gene3D" id="2.60.40.10">
    <property type="entry name" value="Immunoglobulins"/>
    <property type="match status" value="1"/>
</dbReference>
<keyword evidence="3" id="KW-1133">Transmembrane helix</keyword>
<feature type="compositionally biased region" description="Pro residues" evidence="2">
    <location>
        <begin position="469"/>
        <end position="484"/>
    </location>
</feature>
<keyword evidence="3" id="KW-0472">Membrane</keyword>
<dbReference type="Pfam" id="PF03382">
    <property type="entry name" value="DUF285"/>
    <property type="match status" value="2"/>
</dbReference>
<evidence type="ECO:0000256" key="4">
    <source>
        <dbReference type="SAM" id="SignalP"/>
    </source>
</evidence>
<feature type="region of interest" description="Disordered" evidence="2">
    <location>
        <begin position="4058"/>
        <end position="4204"/>
    </location>
</feature>
<feature type="chain" id="PRO_5035231575" description="PKD/REJ-like domain-containing protein" evidence="4">
    <location>
        <begin position="20"/>
        <end position="4204"/>
    </location>
</feature>
<feature type="compositionally biased region" description="Basic residues" evidence="2">
    <location>
        <begin position="4189"/>
        <end position="4204"/>
    </location>
</feature>
<protein>
    <recommendedName>
        <fullName evidence="5">PKD/REJ-like domain-containing protein</fullName>
    </recommendedName>
</protein>
<feature type="compositionally biased region" description="Basic and acidic residues" evidence="2">
    <location>
        <begin position="4086"/>
        <end position="4104"/>
    </location>
</feature>
<feature type="region of interest" description="Disordered" evidence="2">
    <location>
        <begin position="466"/>
        <end position="542"/>
    </location>
</feature>
<dbReference type="PANTHER" id="PTHR44103:SF1">
    <property type="entry name" value="PROPROTEIN CONVERTASE P"/>
    <property type="match status" value="1"/>
</dbReference>
<feature type="region of interest" description="Disordered" evidence="2">
    <location>
        <begin position="1843"/>
        <end position="1883"/>
    </location>
</feature>
<dbReference type="InterPro" id="IPR013783">
    <property type="entry name" value="Ig-like_fold"/>
</dbReference>
<dbReference type="EMBL" id="CAKKNE010000005">
    <property type="protein sequence ID" value="CAH0377090.1"/>
    <property type="molecule type" value="Genomic_DNA"/>
</dbReference>
<feature type="compositionally biased region" description="Basic and acidic residues" evidence="2">
    <location>
        <begin position="3063"/>
        <end position="3073"/>
    </location>
</feature>
<feature type="transmembrane region" description="Helical" evidence="3">
    <location>
        <begin position="3162"/>
        <end position="3184"/>
    </location>
</feature>
<keyword evidence="7" id="KW-1185">Reference proteome</keyword>
<keyword evidence="1 4" id="KW-0732">Signal</keyword>
<feature type="compositionally biased region" description="Low complexity" evidence="2">
    <location>
        <begin position="1843"/>
        <end position="1862"/>
    </location>
</feature>
<dbReference type="PANTHER" id="PTHR44103">
    <property type="entry name" value="PROPROTEIN CONVERTASE P"/>
    <property type="match status" value="1"/>
</dbReference>
<proteinExistence type="predicted"/>
<feature type="transmembrane region" description="Helical" evidence="3">
    <location>
        <begin position="3573"/>
        <end position="3591"/>
    </location>
</feature>
<feature type="compositionally biased region" description="Basic residues" evidence="2">
    <location>
        <begin position="3045"/>
        <end position="3054"/>
    </location>
</feature>
<evidence type="ECO:0000256" key="2">
    <source>
        <dbReference type="SAM" id="MobiDB-lite"/>
    </source>
</evidence>
<dbReference type="Pfam" id="PF02010">
    <property type="entry name" value="REJ"/>
    <property type="match status" value="1"/>
</dbReference>
<evidence type="ECO:0000313" key="7">
    <source>
        <dbReference type="Proteomes" id="UP000789595"/>
    </source>
</evidence>
<feature type="compositionally biased region" description="Pro residues" evidence="2">
    <location>
        <begin position="2020"/>
        <end position="2044"/>
    </location>
</feature>
<dbReference type="SUPFAM" id="SSF69318">
    <property type="entry name" value="Integrin alpha N-terminal domain"/>
    <property type="match status" value="4"/>
</dbReference>
<feature type="domain" description="PKD/REJ-like" evidence="5">
    <location>
        <begin position="2354"/>
        <end position="2705"/>
    </location>
</feature>
<dbReference type="Pfam" id="PF13517">
    <property type="entry name" value="FG-GAP_3"/>
    <property type="match status" value="6"/>
</dbReference>
<evidence type="ECO:0000313" key="6">
    <source>
        <dbReference type="EMBL" id="CAH0377090.1"/>
    </source>
</evidence>
<evidence type="ECO:0000259" key="5">
    <source>
        <dbReference type="Pfam" id="PF02010"/>
    </source>
</evidence>
<reference evidence="6" key="1">
    <citation type="submission" date="2021-11" db="EMBL/GenBank/DDBJ databases">
        <authorList>
            <consortium name="Genoscope - CEA"/>
            <person name="William W."/>
        </authorList>
    </citation>
    <scope>NUCLEOTIDE SEQUENCE</scope>
</reference>
<dbReference type="InterPro" id="IPR013517">
    <property type="entry name" value="FG-GAP"/>
</dbReference>
<feature type="compositionally biased region" description="Low complexity" evidence="2">
    <location>
        <begin position="4178"/>
        <end position="4188"/>
    </location>
</feature>
<gene>
    <name evidence="6" type="ORF">PECAL_5P16700</name>
</gene>
<dbReference type="Gene3D" id="2.130.10.130">
    <property type="entry name" value="Integrin alpha, N-terminal"/>
    <property type="match status" value="4"/>
</dbReference>
<feature type="transmembrane region" description="Helical" evidence="3">
    <location>
        <begin position="3817"/>
        <end position="3833"/>
    </location>
</feature>
<organism evidence="6 7">
    <name type="scientific">Pelagomonas calceolata</name>
    <dbReference type="NCBI Taxonomy" id="35677"/>
    <lineage>
        <taxon>Eukaryota</taxon>
        <taxon>Sar</taxon>
        <taxon>Stramenopiles</taxon>
        <taxon>Ochrophyta</taxon>
        <taxon>Pelagophyceae</taxon>
        <taxon>Pelagomonadales</taxon>
        <taxon>Pelagomonadaceae</taxon>
        <taxon>Pelagomonas</taxon>
    </lineage>
</organism>
<dbReference type="OrthoDB" id="76429at2759"/>
<dbReference type="InterPro" id="IPR028994">
    <property type="entry name" value="Integrin_alpha_N"/>
</dbReference>
<feature type="region of interest" description="Disordered" evidence="2">
    <location>
        <begin position="2016"/>
        <end position="2052"/>
    </location>
</feature>
<feature type="transmembrane region" description="Helical" evidence="3">
    <location>
        <begin position="3845"/>
        <end position="3869"/>
    </location>
</feature>
<feature type="compositionally biased region" description="Low complexity" evidence="2">
    <location>
        <begin position="1870"/>
        <end position="1882"/>
    </location>
</feature>
<feature type="compositionally biased region" description="Basic and acidic residues" evidence="2">
    <location>
        <begin position="4114"/>
        <end position="4127"/>
    </location>
</feature>
<dbReference type="InterPro" id="IPR002859">
    <property type="entry name" value="PKD/REJ-like"/>
</dbReference>
<sequence>MIVRAALAALACLAARVAGQTKQCDPAQPEVKFRKHRIDDAVSNGKAVLAADLNGDGDIDIAAAIQGDNKFKWYKNKLFNGTNGNISFAARDVVTTSAITSPSGVQAADIDGDGDVDLLLSYGTGTSSFLQWYENDEAAGGVPYDDGALLHTISDQNAASAGIWCFDPKMAHGVDIDGDNYVDVAVVAEGTHNVLLFMNDCSSLPCMQPFPANTQTATYQELQEGSMHKPQSVFAVDVDGDSDVDVLVAAKSGITFYQNDGSQDFEERTVTTTLTDLRYVYATKLGYGDDHLELLAASNTDGFVALYENDGHEFWYKPPPDGTSEEVLLTQSEYNNDGDITNNNAKGACSVRAADFNGDGDKDVLFAGASLAAGGRKQKLVWLENLATGQRTFEKHQLGDLGTSSSPEYYVDIADVDDDGDVDAVIISYENTWLDYYQNDCAAEPTPAPTADVPTSVPTGIPTSYPSAVPIPEPTGRPTVPPTALPTGVPTTLPSSVPTVPPSSLPTSAPTTPPSPVPTVPPTAVPTGAPTSEPTGRPTVPPTALPTGVPTTLPSSVPTVPPTPIPAPIPTPAPTPRPSVRCSAGVAFSTEHVVASGDYVNVHVVDINKDGHMDLLVAARDETDATVDGVKWYKNNGATTPGFVDSLIDASLGETSWAPGSSGTTRAAYATDLDADGDIDVLAADFLGHKIYWYENDGDETFSRHEVVPGQDKKSAAAVYATDVDGDGAVDILSAERGDCRQYWYRNTGNSFDRQEVHNGEGSRDDVNAIAVYAADVDGDAHMDVLSGGEADAREFDIAWYRNDGAATPAFETRVILWKTDDGRQDVLALDLDGDGDVDVLDASYQADTVSWYENREEHNWGRETTSEVTFEAHVVTASADGAFSVEARDLDGDGDVDVLATSRKDNTVAWYENLGRVGYTPRVDFAQHLIVARDMTTCEDKEPKTKDDQGNSCSWYLVPSNSVYCGSYDNAYFTAGSLCCECGGGRAASGFERGKPMDVTAADLDNDGAIDVVAAFWNDNGVAWYGSDCVTSPPTRASFNPVPAPTPRPTERCQEVAFTAREVQPDYTNNKPRCVFAADLDADGDMDALVAGHNSGSSSNYVLDWFELDFEHDDTFHDHELDADLDDDAEFDAVYAVDVDADGDVDVVAASSTPGAVYWYKHNWFAGNGTHFRRRQITAAAPAARSVYAVDLDDDGDVDLLSASCDDDTVAWYEQDASFFTKRDIETVAACASDTAPAVYAADVDGDGRIDVISASSASTGDKVAWYRSVCKNKLDNTTIRTAVTAWLTNQAAAEVTYGHISTWDTSEVTDMEELFCAQSDCPCAGPPDVCTAAASFNEDISAWDTSGVTAMNRMFERASAFNRPIGDWRVDKVTSMRAMFYAASSFNQDISDWRIDSLEDVGYMFDRFDAPVLAFNQDLGWCLNGAVDQENAFDGTADGDSSAPSNSCASPSCGVVQGVCVMDDSTIEDAVLAWFDDPTAAESTYGHISIWNTSGVTNMEELFCASSSCPCAGPPDNCTAAASFNEDISAWDTSGVTSMSWMFHSSEFNQNIGGWNVEKVTDMGAMFYLTLNFNQNINGWDVGQVTNMREMFGQSSAFNQDLGGWNVDKVTSMVYMFVSATSFKQDLSWCVDTSVDLNQAFDNTWCEWPLCGVIQSSACPPRPALSPTPSPVPVRCVIGSWEAENVISSAANGATAVYALDVDGDGDVDVLAGGDKAWWYRNNGQDPPGFDETEIKAAAAYAVFAADVDGDGDVDLLAGYADTVAWYENSTAAPGFTERVIEDVEGTDTSVNSIYAVDMDGDGDVDVLAANEGAESPSFPVTWYVNDCDIWGKPTYVPTSAPTEAPTSVPSSAPTSVPSSEPTPLPTTTPTAAPSSEPTTDCATISLMDSIEGAFLVNTGETVTFRLTEPSDRAGYNLNQVFDCDEVVVLHDEHDDTISHNNGESCEFTADDVFVMTVIMGTSPSSSVVRSGTRAYLREHVLRPLDVRDCDIPRGNDGQPGSWPFKASVYEAGAPTQVPVPDPTPAPTSGPTPAPTPAPTPGPTTAVPTTAAPTTVCATISLEYTIYGARLDDTGATVTFRLSDASDRAGHDDAAFLCEDVVVLEDTNGATQNAGESCQFTADNEFVMTLLGEASLLEPNTRAQLREHVVRPRDVRDCDITRNEDGQPGATAVASVQPPGNPVEVVLALPASPLVVSYCAGDLVVDAAASTGGGGRALSFEWNVDDDAATQVDSTEIILRYPLSNRPEWNLDPDVEIEDQYIDPFNVRVTATNWLGSSKWKLIRIEPTQLAVPNVYIEAGYDRTMFRWQALRVFAYAEAERCDGARVELEYDWYVVGTPVWSASLDPRYFELAPYALDAGGVYEIVVTVTDTRFATNTARTRMEVVASEVVAVVDGGGRSAAAGSTVVLDASRSYDPDGSELTFVWKRDGLPVGAGATLAAEAPAVGAVVTYEVRASTNDASARSAEYETTLYGIAEPESGPAVTIEAPAGRVDCTSRVVVPASSAAAASNYSLAWGREGASDDIFARALAPTAAAVAAGARGALALVFGATGGLVPGSTYNFRLAAQLGPSASFADVVVACNAAPTSGLFTAEPAAGIVFLTRFDLFATSWVDLDLPLTYDFYQKDTPLTSGASSPSFRTELPAGAPLALHVDVRDAFGAATRASAAVDVSPSTDDPPALRNATERRLAEARATTNVQRTFATLNVAAANELLLRNASRANGTAALRCETVEIAATTGANATNASSVRRCRPVVCGGVHCGAGALDTCVYLDGAGRETYERDRAVTPGRCACRGAQGNSSGFGGDACELSTEAARNVSAYRRRLLDELEYVRRFQAVDDANVRQQATTLDALARSALAPEDARHALGLVAAVAVDMEAAGLSNDARRLDAPRALVGAASSLLATLPSDATVPNVTDEVVVGVADDVAAALMKDQVPGQAADAVRGAGLAVTGMRRREIRAEPVPALLGDPPRECVPPPNATACEPGWDAGLGPAATFTVEGAGDFAVALATFAMTPRRNASAPLGARVVRARVEDAANMTNGRRRLARRRSSGGGGSAADHGERSDSRYDPEADGLEAILVFPLTEPRDNLTGSCIWYNFALGEWTARGCRTINLTRVAHTCACPLAAAGGRDFSESAVDYYTEALMEPITFRTLAQNVVLLSFVATLAGLFALAALYGYYADKRDAAKALLEEKDTATSPLRVEDFGKDAPSEEELVRASLPDFVLGLYNAPRFGLQLIWENHSLTSLYSVYDPAAPRPARCMVCFFNILVIIAAEAMCHWLKYPLGYCRAAETRASCLAKTLLYDEVWVAVVGGETKQACSWTLGPLDPDNKPCELDVQEAGAVNPRTLFLELVVVLLTLPALKFHNWLFFTYVSAPRKSTRKVAPAGACQRSAAARRAVRRLRRNLRLEGDGTDLNGLEAKQVVYRGARDAVVPAMRAMVRRKRELDHALADHDHTPLDRSTRRALKTIREEFSNKWGVPHTPWKNWTTPDLELFALRAHRRLSANLDLAARVDSRIAEADDGTACGLYYFLLRCDDLTLFELEVIRLEMFGEDAVGPEPVDDLPKAVGTFLWLFALLYPLWLTLQFAQRLDQEGATGKKMKRAWFYSTVQFICFSFLTIEPMVILITMIVVPLAVRDKLLFLENPRNRHLPFRAAAPVDPSALVSYEKVLAFDRLGLPEPRRLKHMRDDAVKAAAHRAHDEGETKEIEEVKHRIFHSQKVEEAEFVLHATKEMKAWLATLHKHEDNERKENAKFRAKGGSCTLWRGQALTRVASTIAFHPAWYQLPLSIIGELLLWTPPVPRDTFLEENIIALVFAIVGVGSSFGGGKRLMFEANRLVPGLVVVLVCWVAMVIIVMLLLFLIEAVEKLNAFIVVHKEHLRLKDTALDLEERLHRHEVRERCVALEALWNDYEEATMLEDARGMAPSATDLSSLLAHVEDDPNAAVARENDLFVSAQARIEEQRLGLSRGPMTHEVKGPPVMVASPPRLKPLPHRPKRPPPPMPDVARMIMLQNRVVRAFQHPHAVGKAELGPKDLGLTDAQKAKLKLMSLRRTGDAPVVPEPSPETKPELPRTTSQRVAELKAEREAAKAEAAKAEEAAPLLSAEEEMAREMEAARREAEAMMASFQAAHEESKEDVEAPPQPSATGPRRLAPAFEQHASPARGGQHHSSRGGQHASSLRGGARRKKKGPARRAPGH</sequence>
<feature type="region of interest" description="Disordered" evidence="2">
    <location>
        <begin position="3042"/>
        <end position="3073"/>
    </location>
</feature>
<dbReference type="InterPro" id="IPR005046">
    <property type="entry name" value="DUF285"/>
</dbReference>
<feature type="compositionally biased region" description="Low complexity" evidence="2">
    <location>
        <begin position="485"/>
        <end position="498"/>
    </location>
</feature>
<evidence type="ECO:0000256" key="1">
    <source>
        <dbReference type="ARBA" id="ARBA00022729"/>
    </source>
</evidence>
<feature type="signal peptide" evidence="4">
    <location>
        <begin position="1"/>
        <end position="19"/>
    </location>
</feature>
<accession>A0A8J2SSD6</accession>
<name>A0A8J2SSD6_9STRA</name>